<evidence type="ECO:0000313" key="3">
    <source>
        <dbReference type="Proteomes" id="UP000785679"/>
    </source>
</evidence>
<sequence length="212" mass="23393">MQTRPQQDSLITQLTELQKFELIIAHIASGKAFQLDLLQSASTAASTEHTEVPSSMQGTKRRGGGPRKSDIVMSPDFPSEDLVMSASPFRESEGCSSTMKSLRDQSGKASTQRPQLVSGKDPTTPDKGDLRLIRTPCCGGGSFYKLVDSLQFTHSPKKIPIPVLITPKSTSSSKILSRKKTAHRQKRKQWKPEEFNQLRSQSLLGFHQEGPL</sequence>
<feature type="region of interest" description="Disordered" evidence="1">
    <location>
        <begin position="170"/>
        <end position="194"/>
    </location>
</feature>
<protein>
    <submittedName>
        <fullName evidence="2">Uncharacterized protein</fullName>
    </submittedName>
</protein>
<feature type="compositionally biased region" description="Basic residues" evidence="1">
    <location>
        <begin position="176"/>
        <end position="189"/>
    </location>
</feature>
<organism evidence="2 3">
    <name type="scientific">Halteria grandinella</name>
    <dbReference type="NCBI Taxonomy" id="5974"/>
    <lineage>
        <taxon>Eukaryota</taxon>
        <taxon>Sar</taxon>
        <taxon>Alveolata</taxon>
        <taxon>Ciliophora</taxon>
        <taxon>Intramacronucleata</taxon>
        <taxon>Spirotrichea</taxon>
        <taxon>Stichotrichia</taxon>
        <taxon>Sporadotrichida</taxon>
        <taxon>Halteriidae</taxon>
        <taxon>Halteria</taxon>
    </lineage>
</organism>
<dbReference type="Proteomes" id="UP000785679">
    <property type="component" value="Unassembled WGS sequence"/>
</dbReference>
<feature type="region of interest" description="Disordered" evidence="1">
    <location>
        <begin position="46"/>
        <end position="129"/>
    </location>
</feature>
<name>A0A8J8NC84_HALGN</name>
<feature type="compositionally biased region" description="Polar residues" evidence="1">
    <location>
        <begin position="46"/>
        <end position="58"/>
    </location>
</feature>
<dbReference type="AlphaFoldDB" id="A0A8J8NC84"/>
<keyword evidence="3" id="KW-1185">Reference proteome</keyword>
<proteinExistence type="predicted"/>
<accession>A0A8J8NC84</accession>
<comment type="caution">
    <text evidence="2">The sequence shown here is derived from an EMBL/GenBank/DDBJ whole genome shotgun (WGS) entry which is preliminary data.</text>
</comment>
<gene>
    <name evidence="2" type="ORF">FGO68_gene16277</name>
</gene>
<evidence type="ECO:0000313" key="2">
    <source>
        <dbReference type="EMBL" id="TNV72397.1"/>
    </source>
</evidence>
<dbReference type="EMBL" id="RRYP01022542">
    <property type="protein sequence ID" value="TNV72397.1"/>
    <property type="molecule type" value="Genomic_DNA"/>
</dbReference>
<reference evidence="2" key="1">
    <citation type="submission" date="2019-06" db="EMBL/GenBank/DDBJ databases">
        <authorList>
            <person name="Zheng W."/>
        </authorList>
    </citation>
    <scope>NUCLEOTIDE SEQUENCE</scope>
    <source>
        <strain evidence="2">QDHG01</strain>
    </source>
</reference>
<evidence type="ECO:0000256" key="1">
    <source>
        <dbReference type="SAM" id="MobiDB-lite"/>
    </source>
</evidence>